<gene>
    <name evidence="2" type="ORF">FHU35_16246</name>
</gene>
<dbReference type="InterPro" id="IPR004360">
    <property type="entry name" value="Glyas_Fos-R_dOase_dom"/>
</dbReference>
<dbReference type="RefSeq" id="WP_145744300.1">
    <property type="nucleotide sequence ID" value="NZ_VIWX01000006.1"/>
</dbReference>
<organism evidence="2 3">
    <name type="scientific">Saccharopolyspora dendranthemae</name>
    <dbReference type="NCBI Taxonomy" id="1181886"/>
    <lineage>
        <taxon>Bacteria</taxon>
        <taxon>Bacillati</taxon>
        <taxon>Actinomycetota</taxon>
        <taxon>Actinomycetes</taxon>
        <taxon>Pseudonocardiales</taxon>
        <taxon>Pseudonocardiaceae</taxon>
        <taxon>Saccharopolyspora</taxon>
    </lineage>
</organism>
<accession>A0A561U0T0</accession>
<dbReference type="SUPFAM" id="SSF54593">
    <property type="entry name" value="Glyoxalase/Bleomycin resistance protein/Dihydroxybiphenyl dioxygenase"/>
    <property type="match status" value="1"/>
</dbReference>
<dbReference type="Proteomes" id="UP000316184">
    <property type="component" value="Unassembled WGS sequence"/>
</dbReference>
<dbReference type="AlphaFoldDB" id="A0A561U0T0"/>
<name>A0A561U0T0_9PSEU</name>
<dbReference type="InterPro" id="IPR029068">
    <property type="entry name" value="Glyas_Bleomycin-R_OHBP_Dase"/>
</dbReference>
<evidence type="ECO:0000259" key="1">
    <source>
        <dbReference type="PROSITE" id="PS51819"/>
    </source>
</evidence>
<reference evidence="2 3" key="1">
    <citation type="submission" date="2019-06" db="EMBL/GenBank/DDBJ databases">
        <title>Sequencing the genomes of 1000 actinobacteria strains.</title>
        <authorList>
            <person name="Klenk H.-P."/>
        </authorList>
    </citation>
    <scope>NUCLEOTIDE SEQUENCE [LARGE SCALE GENOMIC DNA]</scope>
    <source>
        <strain evidence="2 3">DSM 46699</strain>
    </source>
</reference>
<proteinExistence type="predicted"/>
<dbReference type="Gene3D" id="3.10.180.10">
    <property type="entry name" value="2,3-Dihydroxybiphenyl 1,2-Dioxygenase, domain 1"/>
    <property type="match status" value="1"/>
</dbReference>
<comment type="caution">
    <text evidence="2">The sequence shown here is derived from an EMBL/GenBank/DDBJ whole genome shotgun (WGS) entry which is preliminary data.</text>
</comment>
<dbReference type="PROSITE" id="PS51819">
    <property type="entry name" value="VOC"/>
    <property type="match status" value="1"/>
</dbReference>
<dbReference type="OrthoDB" id="9798201at2"/>
<dbReference type="InterPro" id="IPR037523">
    <property type="entry name" value="VOC_core"/>
</dbReference>
<dbReference type="Pfam" id="PF00903">
    <property type="entry name" value="Glyoxalase"/>
    <property type="match status" value="1"/>
</dbReference>
<keyword evidence="3" id="KW-1185">Reference proteome</keyword>
<evidence type="ECO:0000313" key="2">
    <source>
        <dbReference type="EMBL" id="TWF92963.1"/>
    </source>
</evidence>
<dbReference type="EMBL" id="VIWX01000006">
    <property type="protein sequence ID" value="TWF92963.1"/>
    <property type="molecule type" value="Genomic_DNA"/>
</dbReference>
<sequence>MQIRRVVPNIKTADIAATRDHYVRVLGFEVVMDMDWIVTLCAPDERMHQISLFTEDATAPEHPDISVEVDDVDAAYEVALQQGVEIVHPLTDEPWGVRRFFHRDPSGTVVNTLSHH</sequence>
<feature type="domain" description="VOC" evidence="1">
    <location>
        <begin position="2"/>
        <end position="115"/>
    </location>
</feature>
<protein>
    <submittedName>
        <fullName evidence="2">Putative glyoxalase superfamily protein PhnB</fullName>
    </submittedName>
</protein>
<evidence type="ECO:0000313" key="3">
    <source>
        <dbReference type="Proteomes" id="UP000316184"/>
    </source>
</evidence>